<keyword evidence="2" id="KW-0732">Signal</keyword>
<evidence type="ECO:0000256" key="2">
    <source>
        <dbReference type="SAM" id="SignalP"/>
    </source>
</evidence>
<evidence type="ECO:0000313" key="4">
    <source>
        <dbReference type="Proteomes" id="UP000183920"/>
    </source>
</evidence>
<name>A0A0G4QGE2_9GAMM</name>
<evidence type="ECO:0008006" key="5">
    <source>
        <dbReference type="Google" id="ProtNLM"/>
    </source>
</evidence>
<evidence type="ECO:0000256" key="1">
    <source>
        <dbReference type="SAM" id="Coils"/>
    </source>
</evidence>
<dbReference type="Pfam" id="PF06476">
    <property type="entry name" value="DUF1090"/>
    <property type="match status" value="1"/>
</dbReference>
<keyword evidence="1" id="KW-0175">Coiled coil</keyword>
<organism evidence="3 4">
    <name type="scientific">Proteus penneri</name>
    <dbReference type="NCBI Taxonomy" id="102862"/>
    <lineage>
        <taxon>Bacteria</taxon>
        <taxon>Pseudomonadati</taxon>
        <taxon>Pseudomonadota</taxon>
        <taxon>Gammaproteobacteria</taxon>
        <taxon>Enterobacterales</taxon>
        <taxon>Morganellaceae</taxon>
        <taxon>Proteus</taxon>
    </lineage>
</organism>
<dbReference type="Proteomes" id="UP000183920">
    <property type="component" value="Unassembled WGS sequence"/>
</dbReference>
<accession>A0A379EQS0</accession>
<feature type="chain" id="PRO_5030007110" description="DUF1090 domain-containing protein" evidence="2">
    <location>
        <begin position="21"/>
        <end position="129"/>
    </location>
</feature>
<protein>
    <recommendedName>
        <fullName evidence="5">DUF1090 domain-containing protein</fullName>
    </recommendedName>
</protein>
<evidence type="ECO:0000313" key="3">
    <source>
        <dbReference type="EMBL" id="CRL64810.1"/>
    </source>
</evidence>
<dbReference type="RefSeq" id="WP_006534635.1">
    <property type="nucleotide sequence ID" value="NZ_CAXOKJ010000004.1"/>
</dbReference>
<reference evidence="4" key="1">
    <citation type="submission" date="2015-06" db="EMBL/GenBank/DDBJ databases">
        <authorList>
            <person name="Urmite Genomes"/>
        </authorList>
    </citation>
    <scope>NUCLEOTIDE SEQUENCE [LARGE SCALE GENOMIC DNA]</scope>
    <source>
        <strain evidence="4">CSUR P1867</strain>
    </source>
</reference>
<dbReference type="InterPro" id="IPR009468">
    <property type="entry name" value="DUF1090"/>
</dbReference>
<dbReference type="EMBL" id="CVRY01000007">
    <property type="protein sequence ID" value="CRL64810.1"/>
    <property type="molecule type" value="Genomic_DNA"/>
</dbReference>
<dbReference type="AlphaFoldDB" id="A0A0G4QGE2"/>
<proteinExistence type="predicted"/>
<feature type="coiled-coil region" evidence="1">
    <location>
        <begin position="70"/>
        <end position="123"/>
    </location>
</feature>
<sequence length="129" mass="14904" precursor="true">MKKVLFTAIALTLSISSAYANTSINGCEIKKQNIQKQMEYAKAHGNQYRIQGLERALQNVERYCTPERVVENTRLELREKQLDIKERELELKEAQLKGDADKIAKQERKLAEEKAELKAIEEELNLLTK</sequence>
<feature type="signal peptide" evidence="2">
    <location>
        <begin position="1"/>
        <end position="20"/>
    </location>
</feature>
<accession>A0A0G4QGE2</accession>
<gene>
    <name evidence="3" type="ORF">BN1804_03178</name>
</gene>